<dbReference type="Proteomes" id="UP000037460">
    <property type="component" value="Unassembled WGS sequence"/>
</dbReference>
<comment type="caution">
    <text evidence="1">The sequence shown here is derived from an EMBL/GenBank/DDBJ whole genome shotgun (WGS) entry which is preliminary data.</text>
</comment>
<dbReference type="OrthoDB" id="40579at2759"/>
<sequence>MRTVALLLLPIVSALQIGSPRCDSAVRARTPVMASPAAFDGSLVPAGKSSPGMAILFDCDGVLADTERDGHRVSFNKVFAERGFGFEWGVEEYGRLCEVGGGKERITAYMNANGCWPADCRNPTTTDLTGPKGLPLDPTRLALVSECHKRKTKLFQELIGSGVVPLRPGVLRIVDEAIAADVPLAVCSTSNEDAVRTLITTLMGDERAAKFSFFCGDCVPNKKPKPDVYNLASKTMGLDKSECIVVEDSGIGTKAAKAAGMPLPRHR</sequence>
<evidence type="ECO:0000313" key="1">
    <source>
        <dbReference type="EMBL" id="KOO31310.1"/>
    </source>
</evidence>
<protein>
    <submittedName>
        <fullName evidence="1">Putative phosphatase</fullName>
    </submittedName>
</protein>
<dbReference type="InterPro" id="IPR044999">
    <property type="entry name" value="CbbY-like"/>
</dbReference>
<dbReference type="PANTHER" id="PTHR42896">
    <property type="entry name" value="XYLULOSE-1,5-BISPHOSPHATE (XUBP) PHOSPHATASE"/>
    <property type="match status" value="1"/>
</dbReference>
<dbReference type="InterPro" id="IPR023214">
    <property type="entry name" value="HAD_sf"/>
</dbReference>
<dbReference type="PANTHER" id="PTHR42896:SF2">
    <property type="entry name" value="CBBY-LIKE PROTEIN"/>
    <property type="match status" value="1"/>
</dbReference>
<dbReference type="EMBL" id="JWZX01002042">
    <property type="protein sequence ID" value="KOO31310.1"/>
    <property type="molecule type" value="Genomic_DNA"/>
</dbReference>
<dbReference type="InterPro" id="IPR036412">
    <property type="entry name" value="HAD-like_sf"/>
</dbReference>
<dbReference type="AlphaFoldDB" id="A0A0M0JXM2"/>
<evidence type="ECO:0000313" key="2">
    <source>
        <dbReference type="Proteomes" id="UP000037460"/>
    </source>
</evidence>
<gene>
    <name evidence="1" type="ORF">Ctob_005348</name>
</gene>
<dbReference type="InterPro" id="IPR023198">
    <property type="entry name" value="PGP-like_dom2"/>
</dbReference>
<dbReference type="SFLD" id="SFLDG01129">
    <property type="entry name" value="C1.5:_HAD__Beta-PGM__Phosphata"/>
    <property type="match status" value="1"/>
</dbReference>
<dbReference type="SFLD" id="SFLDS00003">
    <property type="entry name" value="Haloacid_Dehalogenase"/>
    <property type="match status" value="1"/>
</dbReference>
<dbReference type="SUPFAM" id="SSF56784">
    <property type="entry name" value="HAD-like"/>
    <property type="match status" value="1"/>
</dbReference>
<accession>A0A0M0JXM2</accession>
<dbReference type="Pfam" id="PF00702">
    <property type="entry name" value="Hydrolase"/>
    <property type="match status" value="1"/>
</dbReference>
<name>A0A0M0JXM2_9EUKA</name>
<dbReference type="NCBIfam" id="TIGR01509">
    <property type="entry name" value="HAD-SF-IA-v3"/>
    <property type="match status" value="1"/>
</dbReference>
<proteinExistence type="predicted"/>
<dbReference type="Gene3D" id="3.40.50.1000">
    <property type="entry name" value="HAD superfamily/HAD-like"/>
    <property type="match status" value="1"/>
</dbReference>
<keyword evidence="2" id="KW-1185">Reference proteome</keyword>
<reference evidence="2" key="1">
    <citation type="journal article" date="2015" name="PLoS Genet.">
        <title>Genome Sequence and Transcriptome Analyses of Chrysochromulina tobin: Metabolic Tools for Enhanced Algal Fitness in the Prominent Order Prymnesiales (Haptophyceae).</title>
        <authorList>
            <person name="Hovde B.T."/>
            <person name="Deodato C.R."/>
            <person name="Hunsperger H.M."/>
            <person name="Ryken S.A."/>
            <person name="Yost W."/>
            <person name="Jha R.K."/>
            <person name="Patterson J."/>
            <person name="Monnat R.J. Jr."/>
            <person name="Barlow S.B."/>
            <person name="Starkenburg S.R."/>
            <person name="Cattolico R.A."/>
        </authorList>
    </citation>
    <scope>NUCLEOTIDE SEQUENCE</scope>
    <source>
        <strain evidence="2">CCMP291</strain>
    </source>
</reference>
<dbReference type="InterPro" id="IPR006439">
    <property type="entry name" value="HAD-SF_hydro_IA"/>
</dbReference>
<dbReference type="Gene3D" id="1.10.150.240">
    <property type="entry name" value="Putative phosphatase, domain 2"/>
    <property type="match status" value="1"/>
</dbReference>
<dbReference type="GO" id="GO:0016787">
    <property type="term" value="F:hydrolase activity"/>
    <property type="evidence" value="ECO:0007669"/>
    <property type="project" value="InterPro"/>
</dbReference>
<organism evidence="1 2">
    <name type="scientific">Chrysochromulina tobinii</name>
    <dbReference type="NCBI Taxonomy" id="1460289"/>
    <lineage>
        <taxon>Eukaryota</taxon>
        <taxon>Haptista</taxon>
        <taxon>Haptophyta</taxon>
        <taxon>Prymnesiophyceae</taxon>
        <taxon>Prymnesiales</taxon>
        <taxon>Chrysochromulinaceae</taxon>
        <taxon>Chrysochromulina</taxon>
    </lineage>
</organism>